<dbReference type="GO" id="GO:0003677">
    <property type="term" value="F:DNA binding"/>
    <property type="evidence" value="ECO:0007669"/>
    <property type="project" value="UniProtKB-KW"/>
</dbReference>
<dbReference type="EMBL" id="WOCE01000003">
    <property type="protein sequence ID" value="KAE9617523.1"/>
    <property type="molecule type" value="Genomic_DNA"/>
</dbReference>
<evidence type="ECO:0000313" key="6">
    <source>
        <dbReference type="EMBL" id="KAE9617523.1"/>
    </source>
</evidence>
<evidence type="ECO:0000256" key="5">
    <source>
        <dbReference type="ARBA" id="ARBA00023242"/>
    </source>
</evidence>
<dbReference type="Pfam" id="PF07716">
    <property type="entry name" value="bZIP_2"/>
    <property type="match status" value="1"/>
</dbReference>
<keyword evidence="2" id="KW-0805">Transcription regulation</keyword>
<dbReference type="CDD" id="cd14703">
    <property type="entry name" value="bZIP_plant_RF2"/>
    <property type="match status" value="1"/>
</dbReference>
<reference evidence="7" key="1">
    <citation type="journal article" date="2020" name="Nat. Commun.">
        <title>Genome sequence of the cluster root forming white lupin.</title>
        <authorList>
            <person name="Hufnagel B."/>
            <person name="Marques A."/>
            <person name="Soriano A."/>
            <person name="Marques L."/>
            <person name="Divol F."/>
            <person name="Doumas P."/>
            <person name="Sallet E."/>
            <person name="Mancinotti D."/>
            <person name="Carrere S."/>
            <person name="Marande W."/>
            <person name="Arribat S."/>
            <person name="Keller J."/>
            <person name="Huneau C."/>
            <person name="Blein T."/>
            <person name="Aime D."/>
            <person name="Laguerre M."/>
            <person name="Taylor J."/>
            <person name="Schubert V."/>
            <person name="Nelson M."/>
            <person name="Geu-Flores F."/>
            <person name="Crespi M."/>
            <person name="Gallardo-Guerrero K."/>
            <person name="Delaux P.-M."/>
            <person name="Salse J."/>
            <person name="Berges H."/>
            <person name="Guyot R."/>
            <person name="Gouzy J."/>
            <person name="Peret B."/>
        </authorList>
    </citation>
    <scope>NUCLEOTIDE SEQUENCE [LARGE SCALE GENOMIC DNA]</scope>
    <source>
        <strain evidence="7">cv. Amiga</strain>
    </source>
</reference>
<dbReference type="SUPFAM" id="SSF57959">
    <property type="entry name" value="Leucine zipper domain"/>
    <property type="match status" value="1"/>
</dbReference>
<evidence type="ECO:0000313" key="7">
    <source>
        <dbReference type="Proteomes" id="UP000447434"/>
    </source>
</evidence>
<evidence type="ECO:0000256" key="3">
    <source>
        <dbReference type="ARBA" id="ARBA00023125"/>
    </source>
</evidence>
<dbReference type="Gene3D" id="1.20.5.170">
    <property type="match status" value="1"/>
</dbReference>
<dbReference type="PANTHER" id="PTHR13690">
    <property type="entry name" value="TRANSCRIPTION FACTOR POSF21-RELATED"/>
    <property type="match status" value="1"/>
</dbReference>
<dbReference type="Proteomes" id="UP000447434">
    <property type="component" value="Chromosome 3"/>
</dbReference>
<sequence length="196" mass="22607">MDSLQQKSNVDDVGPSPFLVARAIPHEKLDELVRSNPRKAKRIIANRNSAARSKERRKIHQNELESKVKSLQAQVARVSQELLLTKRDVATRSDLNNQLRFQIEAKRQQIRQRRAPYEASRNPNEFSDYMSNDDSYYNLVSGSSSGYSMQHGYNPIPPSQHHQDPMQPPFSMPPIPQSLPFGQPFDEHFFSKINFF</sequence>
<organism evidence="6 7">
    <name type="scientific">Lupinus albus</name>
    <name type="common">White lupine</name>
    <name type="synonym">Lupinus termis</name>
    <dbReference type="NCBI Taxonomy" id="3870"/>
    <lineage>
        <taxon>Eukaryota</taxon>
        <taxon>Viridiplantae</taxon>
        <taxon>Streptophyta</taxon>
        <taxon>Embryophyta</taxon>
        <taxon>Tracheophyta</taxon>
        <taxon>Spermatophyta</taxon>
        <taxon>Magnoliopsida</taxon>
        <taxon>eudicotyledons</taxon>
        <taxon>Gunneridae</taxon>
        <taxon>Pentapetalae</taxon>
        <taxon>rosids</taxon>
        <taxon>fabids</taxon>
        <taxon>Fabales</taxon>
        <taxon>Fabaceae</taxon>
        <taxon>Papilionoideae</taxon>
        <taxon>50 kb inversion clade</taxon>
        <taxon>genistoids sensu lato</taxon>
        <taxon>core genistoids</taxon>
        <taxon>Genisteae</taxon>
        <taxon>Lupinus</taxon>
    </lineage>
</organism>
<comment type="subcellular location">
    <subcellularLocation>
        <location evidence="1">Nucleus</location>
    </subcellularLocation>
</comment>
<dbReference type="InterPro" id="IPR046347">
    <property type="entry name" value="bZIP_sf"/>
</dbReference>
<protein>
    <submittedName>
        <fullName evidence="6">Putative transcription factor bZIP family</fullName>
    </submittedName>
</protein>
<name>A0A6A4QVM3_LUPAL</name>
<accession>A0A6A4QVM3</accession>
<keyword evidence="3" id="KW-0238">DNA-binding</keyword>
<evidence type="ECO:0000256" key="1">
    <source>
        <dbReference type="ARBA" id="ARBA00004123"/>
    </source>
</evidence>
<dbReference type="PANTHER" id="PTHR13690:SF114">
    <property type="entry name" value="TRANSCRIPTION FACTOR RF2A-LIKE"/>
    <property type="match status" value="1"/>
</dbReference>
<dbReference type="OrthoDB" id="1407163at2759"/>
<dbReference type="GO" id="GO:0003700">
    <property type="term" value="F:DNA-binding transcription factor activity"/>
    <property type="evidence" value="ECO:0007669"/>
    <property type="project" value="InterPro"/>
</dbReference>
<keyword evidence="5" id="KW-0539">Nucleus</keyword>
<dbReference type="GO" id="GO:0005634">
    <property type="term" value="C:nucleus"/>
    <property type="evidence" value="ECO:0007669"/>
    <property type="project" value="UniProtKB-SubCell"/>
</dbReference>
<gene>
    <name evidence="6" type="ORF">Lalb_Chr03g0036251</name>
</gene>
<comment type="caution">
    <text evidence="6">The sequence shown here is derived from an EMBL/GenBank/DDBJ whole genome shotgun (WGS) entry which is preliminary data.</text>
</comment>
<dbReference type="InterPro" id="IPR044759">
    <property type="entry name" value="bZIP_RF2"/>
</dbReference>
<dbReference type="AlphaFoldDB" id="A0A6A4QVM3"/>
<dbReference type="InterPro" id="IPR004827">
    <property type="entry name" value="bZIP"/>
</dbReference>
<proteinExistence type="predicted"/>
<keyword evidence="4" id="KW-0804">Transcription</keyword>
<dbReference type="PROSITE" id="PS50217">
    <property type="entry name" value="BZIP"/>
    <property type="match status" value="1"/>
</dbReference>
<evidence type="ECO:0000256" key="4">
    <source>
        <dbReference type="ARBA" id="ARBA00023163"/>
    </source>
</evidence>
<dbReference type="SMART" id="SM00338">
    <property type="entry name" value="BRLZ"/>
    <property type="match status" value="1"/>
</dbReference>
<evidence type="ECO:0000256" key="2">
    <source>
        <dbReference type="ARBA" id="ARBA00023015"/>
    </source>
</evidence>
<keyword evidence="7" id="KW-1185">Reference proteome</keyword>